<organism evidence="3 4">
    <name type="scientific">Microbacterium dextranolyticum</name>
    <dbReference type="NCBI Taxonomy" id="36806"/>
    <lineage>
        <taxon>Bacteria</taxon>
        <taxon>Bacillati</taxon>
        <taxon>Actinomycetota</taxon>
        <taxon>Actinomycetes</taxon>
        <taxon>Micrococcales</taxon>
        <taxon>Microbacteriaceae</taxon>
        <taxon>Microbacterium</taxon>
    </lineage>
</organism>
<reference evidence="3" key="2">
    <citation type="submission" date="2023-01" db="EMBL/GenBank/DDBJ databases">
        <authorList>
            <person name="Sun Q."/>
            <person name="Evtushenko L."/>
        </authorList>
    </citation>
    <scope>NUCLEOTIDE SEQUENCE</scope>
    <source>
        <strain evidence="3">VKM Ac-1940</strain>
    </source>
</reference>
<evidence type="ECO:0000313" key="3">
    <source>
        <dbReference type="EMBL" id="GLJ96582.1"/>
    </source>
</evidence>
<feature type="transmembrane region" description="Helical" evidence="2">
    <location>
        <begin position="63"/>
        <end position="86"/>
    </location>
</feature>
<name>A0A9W6HPF2_9MICO</name>
<evidence type="ECO:0008006" key="5">
    <source>
        <dbReference type="Google" id="ProtNLM"/>
    </source>
</evidence>
<dbReference type="InterPro" id="IPR009339">
    <property type="entry name" value="DUF998"/>
</dbReference>
<keyword evidence="2" id="KW-0812">Transmembrane</keyword>
<sequence>MNRSAGLRGTAAVRPARPGDEGLSPRLEAQAIRWALVSAVGGAAAAFAIAHGSRLPLGGEASVGSLAGLLAAVAAAAAFSFAFVTERRRGHLAWRRALPWPKRATDLLALCAAMMMLSALLVIAVAELFQLGFRGLTIDPFGTGALTGAACGAVAYGGSVFGARLTSSGVAMLATLVLFLGTLASMVSSPDAEWWQFHFSRLGNEAGYAGYQFNLALITTGAVVTALANLVAHDLETGLRAHVANAPARARLFAWLLAGIGICLMIAGLVPDAVAFPVHVGAASGMVVLFAVLVGCLAALVPGMRHEVAVFSTVAIAGILVAVALWVPIGYYNLTGAEFVIAGLLFAWLLVFVRGTRAYADESVTS</sequence>
<proteinExistence type="predicted"/>
<dbReference type="Proteomes" id="UP001142291">
    <property type="component" value="Unassembled WGS sequence"/>
</dbReference>
<feature type="transmembrane region" description="Helical" evidence="2">
    <location>
        <begin position="31"/>
        <end position="51"/>
    </location>
</feature>
<keyword evidence="2" id="KW-1133">Transmembrane helix</keyword>
<evidence type="ECO:0000313" key="4">
    <source>
        <dbReference type="Proteomes" id="UP001142291"/>
    </source>
</evidence>
<reference evidence="3" key="1">
    <citation type="journal article" date="2014" name="Int. J. Syst. Evol. Microbiol.">
        <title>Complete genome sequence of Corynebacterium casei LMG S-19264T (=DSM 44701T), isolated from a smear-ripened cheese.</title>
        <authorList>
            <consortium name="US DOE Joint Genome Institute (JGI-PGF)"/>
            <person name="Walter F."/>
            <person name="Albersmeier A."/>
            <person name="Kalinowski J."/>
            <person name="Ruckert C."/>
        </authorList>
    </citation>
    <scope>NUCLEOTIDE SEQUENCE</scope>
    <source>
        <strain evidence="3">VKM Ac-1940</strain>
    </source>
</reference>
<feature type="transmembrane region" description="Helical" evidence="2">
    <location>
        <begin position="335"/>
        <end position="353"/>
    </location>
</feature>
<comment type="caution">
    <text evidence="3">The sequence shown here is derived from an EMBL/GenBank/DDBJ whole genome shotgun (WGS) entry which is preliminary data.</text>
</comment>
<feature type="transmembrane region" description="Helical" evidence="2">
    <location>
        <begin position="276"/>
        <end position="301"/>
    </location>
</feature>
<keyword evidence="2" id="KW-0472">Membrane</keyword>
<dbReference type="AlphaFoldDB" id="A0A9W6HPF2"/>
<feature type="transmembrane region" description="Helical" evidence="2">
    <location>
        <begin position="308"/>
        <end position="329"/>
    </location>
</feature>
<protein>
    <recommendedName>
        <fullName evidence="5">DUF998 domain-containing protein</fullName>
    </recommendedName>
</protein>
<gene>
    <name evidence="3" type="ORF">GCM10017591_26450</name>
</gene>
<feature type="transmembrane region" description="Helical" evidence="2">
    <location>
        <begin position="107"/>
        <end position="129"/>
    </location>
</feature>
<feature type="transmembrane region" description="Helical" evidence="2">
    <location>
        <begin position="141"/>
        <end position="163"/>
    </location>
</feature>
<feature type="transmembrane region" description="Helical" evidence="2">
    <location>
        <begin position="170"/>
        <end position="188"/>
    </location>
</feature>
<dbReference type="RefSeq" id="WP_271202593.1">
    <property type="nucleotide sequence ID" value="NZ_BAAAUR010000014.1"/>
</dbReference>
<keyword evidence="4" id="KW-1185">Reference proteome</keyword>
<evidence type="ECO:0000256" key="1">
    <source>
        <dbReference type="SAM" id="MobiDB-lite"/>
    </source>
</evidence>
<dbReference type="EMBL" id="BSER01000012">
    <property type="protein sequence ID" value="GLJ96582.1"/>
    <property type="molecule type" value="Genomic_DNA"/>
</dbReference>
<feature type="transmembrane region" description="Helical" evidence="2">
    <location>
        <begin position="208"/>
        <end position="231"/>
    </location>
</feature>
<feature type="region of interest" description="Disordered" evidence="1">
    <location>
        <begin position="1"/>
        <end position="21"/>
    </location>
</feature>
<evidence type="ECO:0000256" key="2">
    <source>
        <dbReference type="SAM" id="Phobius"/>
    </source>
</evidence>
<dbReference type="Pfam" id="PF06197">
    <property type="entry name" value="DUF998"/>
    <property type="match status" value="1"/>
</dbReference>
<accession>A0A9W6HPF2</accession>
<feature type="transmembrane region" description="Helical" evidence="2">
    <location>
        <begin position="252"/>
        <end position="270"/>
    </location>
</feature>